<evidence type="ECO:0000256" key="1">
    <source>
        <dbReference type="ARBA" id="ARBA00004651"/>
    </source>
</evidence>
<evidence type="ECO:0000313" key="11">
    <source>
        <dbReference type="Proteomes" id="UP000623681"/>
    </source>
</evidence>
<evidence type="ECO:0000256" key="3">
    <source>
        <dbReference type="ARBA" id="ARBA00022692"/>
    </source>
</evidence>
<evidence type="ECO:0000256" key="6">
    <source>
        <dbReference type="ARBA" id="ARBA00038076"/>
    </source>
</evidence>
<dbReference type="Pfam" id="PF12704">
    <property type="entry name" value="MacB_PCD"/>
    <property type="match status" value="1"/>
</dbReference>
<keyword evidence="3 7" id="KW-0812">Transmembrane</keyword>
<keyword evidence="11" id="KW-1185">Reference proteome</keyword>
<name>A0A937FKS0_9CLOT</name>
<dbReference type="InterPro" id="IPR025857">
    <property type="entry name" value="MacB_PCD"/>
</dbReference>
<protein>
    <submittedName>
        <fullName evidence="10">ABC transporter permease</fullName>
    </submittedName>
</protein>
<feature type="domain" description="ABC3 transporter permease C-terminal" evidence="8">
    <location>
        <begin position="317"/>
        <end position="440"/>
    </location>
</feature>
<evidence type="ECO:0000256" key="7">
    <source>
        <dbReference type="SAM" id="Phobius"/>
    </source>
</evidence>
<feature type="transmembrane region" description="Helical" evidence="7">
    <location>
        <begin position="21"/>
        <end position="43"/>
    </location>
</feature>
<dbReference type="PANTHER" id="PTHR30572">
    <property type="entry name" value="MEMBRANE COMPONENT OF TRANSPORTER-RELATED"/>
    <property type="match status" value="1"/>
</dbReference>
<evidence type="ECO:0000259" key="8">
    <source>
        <dbReference type="Pfam" id="PF02687"/>
    </source>
</evidence>
<comment type="similarity">
    <text evidence="6">Belongs to the ABC-4 integral membrane protein family.</text>
</comment>
<dbReference type="AlphaFoldDB" id="A0A937FKS0"/>
<dbReference type="InterPro" id="IPR003838">
    <property type="entry name" value="ABC3_permease_C"/>
</dbReference>
<keyword evidence="5 7" id="KW-0472">Membrane</keyword>
<feature type="transmembrane region" description="Helical" evidence="7">
    <location>
        <begin position="312"/>
        <end position="338"/>
    </location>
</feature>
<sequence>MKFKDSIGMAFRDLKRRKGRTFLTTLGITIGTMLLISMVGLGINFKRVLLENLNSDASSKLISVSNIKNNVDTDETMDLNSENDYNAWMEENSLKIDKTTLGEIRKIEGVDSIRAYISDSTNYKYTIADKDYEGSISLIGANLDDQLITNSAISDKRESKKDKSINFIKYGSTLTKGEKGQVLLGENVILDNKIDNPEALIGKTFKVTVDTIGLVKVKPFVKEFKIAGIIDKNFTEASSIVVSDEDLSEVLSFKESSKNYLQEKGYSNISVAAKDIKNVDGIVTKIEDLGYMTTSAQEMAKSINKMLNGISLILSSLGVIVLVVAAIGIINTMIMAIYEKFRSIGVMKAVGASSRDIKNIFLVQSSSIGLIGGVTGVILGFSLIKLGQIFINIYLKSKGYSMTLEFGLPIWLVVASVGFSILLALIAGIYPASRASKLNPVDALQS</sequence>
<dbReference type="PANTHER" id="PTHR30572:SF4">
    <property type="entry name" value="ABC TRANSPORTER PERMEASE YTRF"/>
    <property type="match status" value="1"/>
</dbReference>
<dbReference type="GO" id="GO:0005886">
    <property type="term" value="C:plasma membrane"/>
    <property type="evidence" value="ECO:0007669"/>
    <property type="project" value="UniProtKB-SubCell"/>
</dbReference>
<comment type="subcellular location">
    <subcellularLocation>
        <location evidence="1">Cell membrane</location>
        <topology evidence="1">Multi-pass membrane protein</topology>
    </subcellularLocation>
</comment>
<evidence type="ECO:0000256" key="4">
    <source>
        <dbReference type="ARBA" id="ARBA00022989"/>
    </source>
</evidence>
<gene>
    <name evidence="10" type="ORF">JK634_19520</name>
</gene>
<dbReference type="GO" id="GO:0022857">
    <property type="term" value="F:transmembrane transporter activity"/>
    <property type="evidence" value="ECO:0007669"/>
    <property type="project" value="TreeGrafter"/>
</dbReference>
<evidence type="ECO:0000256" key="2">
    <source>
        <dbReference type="ARBA" id="ARBA00022475"/>
    </source>
</evidence>
<feature type="domain" description="MacB-like periplasmic core" evidence="9">
    <location>
        <begin position="21"/>
        <end position="288"/>
    </location>
</feature>
<dbReference type="InterPro" id="IPR050250">
    <property type="entry name" value="Macrolide_Exporter_MacB"/>
</dbReference>
<dbReference type="Pfam" id="PF02687">
    <property type="entry name" value="FtsX"/>
    <property type="match status" value="1"/>
</dbReference>
<comment type="caution">
    <text evidence="10">The sequence shown here is derived from an EMBL/GenBank/DDBJ whole genome shotgun (WGS) entry which is preliminary data.</text>
</comment>
<proteinExistence type="inferred from homology"/>
<dbReference type="Proteomes" id="UP000623681">
    <property type="component" value="Unassembled WGS sequence"/>
</dbReference>
<evidence type="ECO:0000256" key="5">
    <source>
        <dbReference type="ARBA" id="ARBA00023136"/>
    </source>
</evidence>
<evidence type="ECO:0000259" key="9">
    <source>
        <dbReference type="Pfam" id="PF12704"/>
    </source>
</evidence>
<organism evidence="10 11">
    <name type="scientific">Clostridium paridis</name>
    <dbReference type="NCBI Taxonomy" id="2803863"/>
    <lineage>
        <taxon>Bacteria</taxon>
        <taxon>Bacillati</taxon>
        <taxon>Bacillota</taxon>
        <taxon>Clostridia</taxon>
        <taxon>Eubacteriales</taxon>
        <taxon>Clostridiaceae</taxon>
        <taxon>Clostridium</taxon>
    </lineage>
</organism>
<keyword evidence="4 7" id="KW-1133">Transmembrane helix</keyword>
<evidence type="ECO:0000313" key="10">
    <source>
        <dbReference type="EMBL" id="MBL4933981.1"/>
    </source>
</evidence>
<feature type="transmembrane region" description="Helical" evidence="7">
    <location>
        <begin position="359"/>
        <end position="386"/>
    </location>
</feature>
<dbReference type="EMBL" id="JAESWA010000029">
    <property type="protein sequence ID" value="MBL4933981.1"/>
    <property type="molecule type" value="Genomic_DNA"/>
</dbReference>
<feature type="transmembrane region" description="Helical" evidence="7">
    <location>
        <begin position="406"/>
        <end position="430"/>
    </location>
</feature>
<reference evidence="10" key="1">
    <citation type="submission" date="2021-01" db="EMBL/GenBank/DDBJ databases">
        <title>Genome public.</title>
        <authorList>
            <person name="Liu C."/>
            <person name="Sun Q."/>
        </authorList>
    </citation>
    <scope>NUCLEOTIDE SEQUENCE</scope>
    <source>
        <strain evidence="10">YIM B02565</strain>
    </source>
</reference>
<keyword evidence="2" id="KW-1003">Cell membrane</keyword>
<accession>A0A937FKS0</accession>
<dbReference type="RefSeq" id="WP_202769443.1">
    <property type="nucleotide sequence ID" value="NZ_JAESWA010000029.1"/>
</dbReference>